<gene>
    <name evidence="2" type="ORF">EV200_10253</name>
    <name evidence="1" type="ORF">GCM10011413_16100</name>
</gene>
<proteinExistence type="predicted"/>
<evidence type="ECO:0000313" key="3">
    <source>
        <dbReference type="Proteomes" id="UP000295684"/>
    </source>
</evidence>
<dbReference type="RefSeq" id="WP_132529564.1">
    <property type="nucleotide sequence ID" value="NZ_BMJO01000003.1"/>
</dbReference>
<protein>
    <submittedName>
        <fullName evidence="2">Uncharacterized protein</fullName>
    </submittedName>
</protein>
<reference evidence="2 3" key="3">
    <citation type="submission" date="2019-03" db="EMBL/GenBank/DDBJ databases">
        <title>Genomic Encyclopedia of Type Strains, Phase IV (KMG-IV): sequencing the most valuable type-strain genomes for metagenomic binning, comparative biology and taxonomic classification.</title>
        <authorList>
            <person name="Goeker M."/>
        </authorList>
    </citation>
    <scope>NUCLEOTIDE SEQUENCE [LARGE SCALE GENOMIC DNA]</scope>
    <source>
        <strain evidence="2 3">DSM 103236</strain>
    </source>
</reference>
<dbReference type="AlphaFoldDB" id="A0A4R2HIS4"/>
<keyword evidence="4" id="KW-1185">Reference proteome</keyword>
<dbReference type="Proteomes" id="UP000295684">
    <property type="component" value="Unassembled WGS sequence"/>
</dbReference>
<reference evidence="4" key="2">
    <citation type="journal article" date="2019" name="Int. J. Syst. Evol. Microbiol.">
        <title>The Global Catalogue of Microorganisms (GCM) 10K type strain sequencing project: providing services to taxonomists for standard genome sequencing and annotation.</title>
        <authorList>
            <consortium name="The Broad Institute Genomics Platform"/>
            <consortium name="The Broad Institute Genome Sequencing Center for Infectious Disease"/>
            <person name="Wu L."/>
            <person name="Ma J."/>
        </authorList>
    </citation>
    <scope>NUCLEOTIDE SEQUENCE [LARGE SCALE GENOMIC DNA]</scope>
    <source>
        <strain evidence="4">CGMCC 1.15644</strain>
    </source>
</reference>
<dbReference type="EMBL" id="BMJO01000003">
    <property type="protein sequence ID" value="GGE50593.1"/>
    <property type="molecule type" value="Genomic_DNA"/>
</dbReference>
<accession>A0A4R2HIS4</accession>
<organism evidence="2 3">
    <name type="scientific">Pedobacter psychrotolerans</name>
    <dbReference type="NCBI Taxonomy" id="1843235"/>
    <lineage>
        <taxon>Bacteria</taxon>
        <taxon>Pseudomonadati</taxon>
        <taxon>Bacteroidota</taxon>
        <taxon>Sphingobacteriia</taxon>
        <taxon>Sphingobacteriales</taxon>
        <taxon>Sphingobacteriaceae</taxon>
        <taxon>Pedobacter</taxon>
    </lineage>
</organism>
<evidence type="ECO:0000313" key="2">
    <source>
        <dbReference type="EMBL" id="TCO28636.1"/>
    </source>
</evidence>
<comment type="caution">
    <text evidence="2">The sequence shown here is derived from an EMBL/GenBank/DDBJ whole genome shotgun (WGS) entry which is preliminary data.</text>
</comment>
<reference evidence="1" key="4">
    <citation type="submission" date="2024-05" db="EMBL/GenBank/DDBJ databases">
        <authorList>
            <person name="Sun Q."/>
            <person name="Zhou Y."/>
        </authorList>
    </citation>
    <scope>NUCLEOTIDE SEQUENCE</scope>
    <source>
        <strain evidence="1">CGMCC 1.15644</strain>
    </source>
</reference>
<name>A0A4R2HIS4_9SPHI</name>
<sequence>MKRNLKLTTLIAVIIISLLYSCKKETNDQVKPTLQEVSLSPEGYGYSRISKNELTNIKGEDLSKIFKNFSVYYNKQIASMQVTT</sequence>
<evidence type="ECO:0000313" key="1">
    <source>
        <dbReference type="EMBL" id="GGE50593.1"/>
    </source>
</evidence>
<dbReference type="PROSITE" id="PS51257">
    <property type="entry name" value="PROKAR_LIPOPROTEIN"/>
    <property type="match status" value="1"/>
</dbReference>
<dbReference type="Proteomes" id="UP000622648">
    <property type="component" value="Unassembled WGS sequence"/>
</dbReference>
<reference evidence="1" key="1">
    <citation type="journal article" date="2014" name="Int. J. Syst. Evol. Microbiol.">
        <title>Complete genome of a new Firmicutes species belonging to the dominant human colonic microbiota ('Ruminococcus bicirculans') reveals two chromosomes and a selective capacity to utilize plant glucans.</title>
        <authorList>
            <consortium name="NISC Comparative Sequencing Program"/>
            <person name="Wegmann U."/>
            <person name="Louis P."/>
            <person name="Goesmann A."/>
            <person name="Henrissat B."/>
            <person name="Duncan S.H."/>
            <person name="Flint H.J."/>
        </authorList>
    </citation>
    <scope>NUCLEOTIDE SEQUENCE</scope>
    <source>
        <strain evidence="1">CGMCC 1.15644</strain>
    </source>
</reference>
<dbReference type="EMBL" id="SLWO01000002">
    <property type="protein sequence ID" value="TCO28636.1"/>
    <property type="molecule type" value="Genomic_DNA"/>
</dbReference>
<evidence type="ECO:0000313" key="4">
    <source>
        <dbReference type="Proteomes" id="UP000622648"/>
    </source>
</evidence>